<organism evidence="2">
    <name type="scientific">Pyramimonas obovata</name>
    <dbReference type="NCBI Taxonomy" id="1411642"/>
    <lineage>
        <taxon>Eukaryota</taxon>
        <taxon>Viridiplantae</taxon>
        <taxon>Chlorophyta</taxon>
        <taxon>Pyramimonadophyceae</taxon>
        <taxon>Pyramimonadales</taxon>
        <taxon>Pyramimonadaceae</taxon>
        <taxon>Pyramimonas</taxon>
        <taxon>Pyramimonas incertae sedis</taxon>
    </lineage>
</organism>
<proteinExistence type="predicted"/>
<evidence type="ECO:0000256" key="1">
    <source>
        <dbReference type="SAM" id="MobiDB-lite"/>
    </source>
</evidence>
<evidence type="ECO:0000313" key="2">
    <source>
        <dbReference type="EMBL" id="CAD8667529.1"/>
    </source>
</evidence>
<accession>A0A7S0WIA0</accession>
<feature type="compositionally biased region" description="Low complexity" evidence="1">
    <location>
        <begin position="71"/>
        <end position="81"/>
    </location>
</feature>
<feature type="region of interest" description="Disordered" evidence="1">
    <location>
        <begin position="61"/>
        <end position="128"/>
    </location>
</feature>
<sequence length="128" mass="13934">MSRRLQRNPAFRAMMPRYVDMLNEIIAIFSQKQAKSDSWTQSRYEEVTEARKQVLMETLHAGSPSRLHFGEPATPTAASAEPEIDGVMVDHSESVRSTPEAKAKAIVGSAPRTPSAAALPGSIVSPGR</sequence>
<feature type="compositionally biased region" description="Basic and acidic residues" evidence="1">
    <location>
        <begin position="88"/>
        <end position="103"/>
    </location>
</feature>
<dbReference type="EMBL" id="HBFA01017883">
    <property type="protein sequence ID" value="CAD8667529.1"/>
    <property type="molecule type" value="Transcribed_RNA"/>
</dbReference>
<dbReference type="AlphaFoldDB" id="A0A7S0WIA0"/>
<gene>
    <name evidence="2" type="ORF">POBO1169_LOCUS9107</name>
</gene>
<protein>
    <submittedName>
        <fullName evidence="2">Uncharacterized protein</fullName>
    </submittedName>
</protein>
<reference evidence="2" key="1">
    <citation type="submission" date="2021-01" db="EMBL/GenBank/DDBJ databases">
        <authorList>
            <person name="Corre E."/>
            <person name="Pelletier E."/>
            <person name="Niang G."/>
            <person name="Scheremetjew M."/>
            <person name="Finn R."/>
            <person name="Kale V."/>
            <person name="Holt S."/>
            <person name="Cochrane G."/>
            <person name="Meng A."/>
            <person name="Brown T."/>
            <person name="Cohen L."/>
        </authorList>
    </citation>
    <scope>NUCLEOTIDE SEQUENCE</scope>
    <source>
        <strain evidence="2">CCMP722</strain>
    </source>
</reference>
<name>A0A7S0WIA0_9CHLO</name>